<proteinExistence type="predicted"/>
<evidence type="ECO:0000259" key="1">
    <source>
        <dbReference type="Pfam" id="PF04073"/>
    </source>
</evidence>
<dbReference type="EMBL" id="QPJY01000007">
    <property type="protein sequence ID" value="RCX28441.1"/>
    <property type="molecule type" value="Genomic_DNA"/>
</dbReference>
<evidence type="ECO:0000313" key="2">
    <source>
        <dbReference type="EMBL" id="RCX28441.1"/>
    </source>
</evidence>
<dbReference type="SUPFAM" id="SSF55826">
    <property type="entry name" value="YbaK/ProRS associated domain"/>
    <property type="match status" value="1"/>
</dbReference>
<feature type="domain" description="YbaK/aminoacyl-tRNA synthetase-associated" evidence="1">
    <location>
        <begin position="23"/>
        <end position="144"/>
    </location>
</feature>
<gene>
    <name evidence="2" type="ORF">DFQ59_107190</name>
</gene>
<dbReference type="Proteomes" id="UP000252707">
    <property type="component" value="Unassembled WGS sequence"/>
</dbReference>
<dbReference type="OrthoDB" id="9786549at2"/>
<dbReference type="InterPro" id="IPR007214">
    <property type="entry name" value="YbaK/aa-tRNA-synth-assoc-dom"/>
</dbReference>
<comment type="caution">
    <text evidence="2">The sequence shown here is derived from an EMBL/GenBank/DDBJ whole genome shotgun (WGS) entry which is preliminary data.</text>
</comment>
<dbReference type="InterPro" id="IPR036754">
    <property type="entry name" value="YbaK/aa-tRNA-synt-asso_dom_sf"/>
</dbReference>
<dbReference type="AlphaFoldDB" id="A0A369C4F6"/>
<dbReference type="RefSeq" id="WP_114280371.1">
    <property type="nucleotide sequence ID" value="NZ_QPJY01000007.1"/>
</dbReference>
<dbReference type="Pfam" id="PF04073">
    <property type="entry name" value="tRNA_edit"/>
    <property type="match status" value="1"/>
</dbReference>
<protein>
    <submittedName>
        <fullName evidence="2">Ala-tRNA(Pro) deacylase</fullName>
    </submittedName>
</protein>
<reference evidence="2 3" key="1">
    <citation type="submission" date="2018-07" db="EMBL/GenBank/DDBJ databases">
        <title>Genomic Encyclopedia of Type Strains, Phase IV (KMG-IV): sequencing the most valuable type-strain genomes for metagenomic binning, comparative biology and taxonomic classification.</title>
        <authorList>
            <person name="Goeker M."/>
        </authorList>
    </citation>
    <scope>NUCLEOTIDE SEQUENCE [LARGE SCALE GENOMIC DNA]</scope>
    <source>
        <strain evidence="2 3">DSM 26407</strain>
    </source>
</reference>
<dbReference type="CDD" id="cd04332">
    <property type="entry name" value="YbaK_like"/>
    <property type="match status" value="1"/>
</dbReference>
<dbReference type="GO" id="GO:0002161">
    <property type="term" value="F:aminoacyl-tRNA deacylase activity"/>
    <property type="evidence" value="ECO:0007669"/>
    <property type="project" value="InterPro"/>
</dbReference>
<dbReference type="Gene3D" id="3.90.960.10">
    <property type="entry name" value="YbaK/aminoacyl-tRNA synthetase-associated domain"/>
    <property type="match status" value="1"/>
</dbReference>
<accession>A0A369C4F6</accession>
<keyword evidence="3" id="KW-1185">Reference proteome</keyword>
<sequence>MTIAASVRRTLDAHGIAYELIPHPRTETTLETARVARVSEDHIAKGVLLKDSRGPLLVVVPGDRHVRLDHLREVLQRSKLELVGEAEMGSLLPDCAPGAVPALGAAYGLETWLDDSLLGLAHVYFEAGDHAHLVRVPGEAFRRLLGEARHGAFGR</sequence>
<name>A0A369C4F6_9GAMM</name>
<organism evidence="2 3">
    <name type="scientific">Thioalbus denitrificans</name>
    <dbReference type="NCBI Taxonomy" id="547122"/>
    <lineage>
        <taxon>Bacteria</taxon>
        <taxon>Pseudomonadati</taxon>
        <taxon>Pseudomonadota</taxon>
        <taxon>Gammaproteobacteria</taxon>
        <taxon>Chromatiales</taxon>
        <taxon>Ectothiorhodospiraceae</taxon>
        <taxon>Thioalbus</taxon>
    </lineage>
</organism>
<evidence type="ECO:0000313" key="3">
    <source>
        <dbReference type="Proteomes" id="UP000252707"/>
    </source>
</evidence>